<comment type="caution">
    <text evidence="4">The sequence shown here is derived from an EMBL/GenBank/DDBJ whole genome shotgun (WGS) entry which is preliminary data.</text>
</comment>
<feature type="coiled-coil region" evidence="2">
    <location>
        <begin position="155"/>
        <end position="182"/>
    </location>
</feature>
<dbReference type="Pfam" id="PF25881">
    <property type="entry name" value="HH_YBHG"/>
    <property type="match status" value="1"/>
</dbReference>
<name>A0A5C6B0T9_9BACT</name>
<proteinExistence type="predicted"/>
<dbReference type="Gene3D" id="2.40.50.100">
    <property type="match status" value="1"/>
</dbReference>
<dbReference type="Gene3D" id="6.10.140.1990">
    <property type="match status" value="1"/>
</dbReference>
<dbReference type="InterPro" id="IPR030190">
    <property type="entry name" value="MacA_alpha-hairpin_sf"/>
</dbReference>
<dbReference type="GO" id="GO:1990281">
    <property type="term" value="C:efflux pump complex"/>
    <property type="evidence" value="ECO:0007669"/>
    <property type="project" value="TreeGrafter"/>
</dbReference>
<dbReference type="AlphaFoldDB" id="A0A5C6B0T9"/>
<protein>
    <submittedName>
        <fullName evidence="4">Multidrug resistance protein MdtA</fullName>
    </submittedName>
</protein>
<evidence type="ECO:0000259" key="3">
    <source>
        <dbReference type="Pfam" id="PF25881"/>
    </source>
</evidence>
<dbReference type="EMBL" id="SJPN01000003">
    <property type="protein sequence ID" value="TWU05012.1"/>
    <property type="molecule type" value="Genomic_DNA"/>
</dbReference>
<evidence type="ECO:0000313" key="4">
    <source>
        <dbReference type="EMBL" id="TWU05012.1"/>
    </source>
</evidence>
<accession>A0A5C6B0T9</accession>
<dbReference type="InterPro" id="IPR059052">
    <property type="entry name" value="HH_YbhG-like"/>
</dbReference>
<dbReference type="GO" id="GO:0030313">
    <property type="term" value="C:cell envelope"/>
    <property type="evidence" value="ECO:0007669"/>
    <property type="project" value="UniProtKB-SubCell"/>
</dbReference>
<dbReference type="GO" id="GO:0015562">
    <property type="term" value="F:efflux transmembrane transporter activity"/>
    <property type="evidence" value="ECO:0007669"/>
    <property type="project" value="TreeGrafter"/>
</dbReference>
<dbReference type="GO" id="GO:0019898">
    <property type="term" value="C:extrinsic component of membrane"/>
    <property type="evidence" value="ECO:0007669"/>
    <property type="project" value="InterPro"/>
</dbReference>
<evidence type="ECO:0000256" key="2">
    <source>
        <dbReference type="SAM" id="Coils"/>
    </source>
</evidence>
<dbReference type="Gene3D" id="2.40.420.20">
    <property type="match status" value="1"/>
</dbReference>
<dbReference type="PANTHER" id="PTHR30469:SF11">
    <property type="entry name" value="BLL4320 PROTEIN"/>
    <property type="match status" value="1"/>
</dbReference>
<dbReference type="PANTHER" id="PTHR30469">
    <property type="entry name" value="MULTIDRUG RESISTANCE PROTEIN MDTA"/>
    <property type="match status" value="1"/>
</dbReference>
<evidence type="ECO:0000256" key="1">
    <source>
        <dbReference type="ARBA" id="ARBA00023054"/>
    </source>
</evidence>
<keyword evidence="5" id="KW-1185">Reference proteome</keyword>
<feature type="domain" description="YbhG-like alpha-helical hairpin" evidence="3">
    <location>
        <begin position="121"/>
        <end position="248"/>
    </location>
</feature>
<dbReference type="Proteomes" id="UP000320176">
    <property type="component" value="Unassembled WGS sequence"/>
</dbReference>
<sequence>MESILMIGNQYDQAIADDRLCLRCRFSHHVHPIVLAVLFAWNVCGTAASNPLDASDNLAPNYVATMVLTQQTQSVVPRSFTGTLVAKRASGLGFKRIGRVESLSVDHGDRVVRGDVLARLDTAALQSQVAILRAERESAVALLDELIAGPRQQTLDAAGSRLRELQAMRDQLQNTFNRRQRLAGSDAISMQDIDDARHELAAAEARIMLQQHVVSELKEGTRKEKIAAQRAEVSRLDASLQAVAVEIQESSLIAPYDGFVSMRMVDEGAIVQPGVVVMKIIESAPYEAWVGVPPEICDGMELDQVYSLSVGGKEVSARLVAILPELDTETRTRTVILDCEQADKRDSISARTEIAKQVGAIGEIVQLNLSQTVEQTGYWLPVSALTRGVKGLWSLFVVVESEAGEFIVQRSDVEILQIDSSKVLVNGTIKSGDRVVTSGVQKLTEGQKVKLIEP</sequence>
<dbReference type="GO" id="GO:1990961">
    <property type="term" value="P:xenobiotic detoxification by transmembrane export across the plasma membrane"/>
    <property type="evidence" value="ECO:0007669"/>
    <property type="project" value="InterPro"/>
</dbReference>
<dbReference type="GO" id="GO:1990195">
    <property type="term" value="C:macrolide transmembrane transporter complex"/>
    <property type="evidence" value="ECO:0007669"/>
    <property type="project" value="InterPro"/>
</dbReference>
<reference evidence="4 5" key="1">
    <citation type="submission" date="2019-02" db="EMBL/GenBank/DDBJ databases">
        <title>Deep-cultivation of Planctomycetes and their phenomic and genomic characterization uncovers novel biology.</title>
        <authorList>
            <person name="Wiegand S."/>
            <person name="Jogler M."/>
            <person name="Boedeker C."/>
            <person name="Pinto D."/>
            <person name="Vollmers J."/>
            <person name="Rivas-Marin E."/>
            <person name="Kohn T."/>
            <person name="Peeters S.H."/>
            <person name="Heuer A."/>
            <person name="Rast P."/>
            <person name="Oberbeckmann S."/>
            <person name="Bunk B."/>
            <person name="Jeske O."/>
            <person name="Meyerdierks A."/>
            <person name="Storesund J.E."/>
            <person name="Kallscheuer N."/>
            <person name="Luecker S."/>
            <person name="Lage O.M."/>
            <person name="Pohl T."/>
            <person name="Merkel B.J."/>
            <person name="Hornburger P."/>
            <person name="Mueller R.-W."/>
            <person name="Bruemmer F."/>
            <person name="Labrenz M."/>
            <person name="Spormann A.M."/>
            <person name="Op Den Camp H."/>
            <person name="Overmann J."/>
            <person name="Amann R."/>
            <person name="Jetten M.S.M."/>
            <person name="Mascher T."/>
            <person name="Medema M.H."/>
            <person name="Devos D.P."/>
            <person name="Kaster A.-K."/>
            <person name="Ovreas L."/>
            <person name="Rohde M."/>
            <person name="Galperin M.Y."/>
            <person name="Jogler C."/>
        </authorList>
    </citation>
    <scope>NUCLEOTIDE SEQUENCE [LARGE SCALE GENOMIC DNA]</scope>
    <source>
        <strain evidence="4 5">Pla52n</strain>
    </source>
</reference>
<dbReference type="SUPFAM" id="SSF111369">
    <property type="entry name" value="HlyD-like secretion proteins"/>
    <property type="match status" value="1"/>
</dbReference>
<evidence type="ECO:0000313" key="5">
    <source>
        <dbReference type="Proteomes" id="UP000320176"/>
    </source>
</evidence>
<dbReference type="OrthoDB" id="266524at2"/>
<gene>
    <name evidence="4" type="primary">mdtA_3</name>
    <name evidence="4" type="ORF">Pla52n_30570</name>
</gene>
<keyword evidence="1 2" id="KW-0175">Coiled coil</keyword>
<organism evidence="4 5">
    <name type="scientific">Stieleria varia</name>
    <dbReference type="NCBI Taxonomy" id="2528005"/>
    <lineage>
        <taxon>Bacteria</taxon>
        <taxon>Pseudomonadati</taxon>
        <taxon>Planctomycetota</taxon>
        <taxon>Planctomycetia</taxon>
        <taxon>Pirellulales</taxon>
        <taxon>Pirellulaceae</taxon>
        <taxon>Stieleria</taxon>
    </lineage>
</organism>